<organism evidence="1 2">
    <name type="scientific">Pseudoduganella dura</name>
    <dbReference type="NCBI Taxonomy" id="321982"/>
    <lineage>
        <taxon>Bacteria</taxon>
        <taxon>Pseudomonadati</taxon>
        <taxon>Pseudomonadota</taxon>
        <taxon>Betaproteobacteria</taxon>
        <taxon>Burkholderiales</taxon>
        <taxon>Oxalobacteraceae</taxon>
        <taxon>Telluria group</taxon>
        <taxon>Pseudoduganella</taxon>
    </lineage>
</organism>
<dbReference type="Proteomes" id="UP000431684">
    <property type="component" value="Unassembled WGS sequence"/>
</dbReference>
<sequence>MKLSRVPATLVTGRCALDRETSIAARLAVVPATCAAPGGPSSGIAPSSASPNAASPSAIPGPVAVIVEGLADPHSPLADVAGVQMHRIAPGCLCCAGNVVLRVTLNRLLRRPPAQLFISLADATHVGQLRAMLSAPPYDTLLSLCDDVAAPVNAS</sequence>
<protein>
    <submittedName>
        <fullName evidence="1">GTPase</fullName>
    </submittedName>
</protein>
<name>A0A6I3XHS0_9BURK</name>
<proteinExistence type="predicted"/>
<gene>
    <name evidence="1" type="ORF">GJV26_09540</name>
</gene>
<evidence type="ECO:0000313" key="1">
    <source>
        <dbReference type="EMBL" id="MUI12712.1"/>
    </source>
</evidence>
<evidence type="ECO:0000313" key="2">
    <source>
        <dbReference type="Proteomes" id="UP000431684"/>
    </source>
</evidence>
<dbReference type="OrthoDB" id="8758211at2"/>
<dbReference type="EMBL" id="WNWM01000002">
    <property type="protein sequence ID" value="MUI12712.1"/>
    <property type="molecule type" value="Genomic_DNA"/>
</dbReference>
<dbReference type="AlphaFoldDB" id="A0A6I3XHS0"/>
<keyword evidence="2" id="KW-1185">Reference proteome</keyword>
<comment type="caution">
    <text evidence="1">The sequence shown here is derived from an EMBL/GenBank/DDBJ whole genome shotgun (WGS) entry which is preliminary data.</text>
</comment>
<reference evidence="1 2" key="1">
    <citation type="submission" date="2019-11" db="EMBL/GenBank/DDBJ databases">
        <title>Draft Genome Sequences of Six Type Strains of the Genus Massilia.</title>
        <authorList>
            <person name="Miess H."/>
            <person name="Frediansyah A."/>
            <person name="Goeker M."/>
            <person name="Gross H."/>
        </authorList>
    </citation>
    <scope>NUCLEOTIDE SEQUENCE [LARGE SCALE GENOMIC DNA]</scope>
    <source>
        <strain evidence="1 2">DSM 17513</strain>
    </source>
</reference>
<accession>A0A6I3XHS0</accession>